<dbReference type="Proteomes" id="UP001281003">
    <property type="component" value="Unassembled WGS sequence"/>
</dbReference>
<dbReference type="CDD" id="cd00408">
    <property type="entry name" value="DHDPS-like"/>
    <property type="match status" value="1"/>
</dbReference>
<evidence type="ECO:0000256" key="3">
    <source>
        <dbReference type="SAM" id="MobiDB-lite"/>
    </source>
</evidence>
<keyword evidence="2" id="KW-0704">Schiff base</keyword>
<protein>
    <recommendedName>
        <fullName evidence="6">Aldolase</fullName>
    </recommendedName>
</protein>
<organism evidence="4 5">
    <name type="scientific">Sordaria brevicollis</name>
    <dbReference type="NCBI Taxonomy" id="83679"/>
    <lineage>
        <taxon>Eukaryota</taxon>
        <taxon>Fungi</taxon>
        <taxon>Dikarya</taxon>
        <taxon>Ascomycota</taxon>
        <taxon>Pezizomycotina</taxon>
        <taxon>Sordariomycetes</taxon>
        <taxon>Sordariomycetidae</taxon>
        <taxon>Sordariales</taxon>
        <taxon>Sordariaceae</taxon>
        <taxon>Sordaria</taxon>
    </lineage>
</organism>
<sequence>MVLYHHRGTRRRASATIEAGEAAIVPERSPFLYTWKVFPWLLLTFLLSPSGTKMPAGSNRNLGVVYTEQHPLTSIIRQYNHRKLPSSNLLPTSTSQQLHDQNNDQLPHPHPHPHPPKGVWVPSPTFFTRSSYSSYSSTQPAIDTTAQIAHTIFLARSGITGVVLLGSTGEAMHLSRSERSQLIKSVRSGLDEAGFKSFPIMAGVLTNGGVEETVQWLDDYSEAGAEYGLVLVPGYFGPGGTSQRGVVGWFEEVLGGMKSGKMGVVVYNYPGVTNGTMLEPEGYRVLAQNPRVVGCKMSHGNISHHLQVSLDPQINHDRFRVFSGFGQQLGPIVLFGAAGVIDGMSAFYPKTVVRLFELAQKDDLRPSEKAEMKKLQYVVSKAEEFVVKYGLKGIKEATYRVAGFGDLDAMRVPVTGRMSEEEWEEGRRRWLGEIEDVEKGL</sequence>
<name>A0AAE0UFC3_SORBR</name>
<dbReference type="GO" id="GO:0008840">
    <property type="term" value="F:4-hydroxy-tetrahydrodipicolinate synthase activity"/>
    <property type="evidence" value="ECO:0007669"/>
    <property type="project" value="TreeGrafter"/>
</dbReference>
<keyword evidence="1" id="KW-0456">Lyase</keyword>
<evidence type="ECO:0000313" key="5">
    <source>
        <dbReference type="Proteomes" id="UP001281003"/>
    </source>
</evidence>
<dbReference type="AlphaFoldDB" id="A0AAE0UFC3"/>
<comment type="caution">
    <text evidence="4">The sequence shown here is derived from an EMBL/GenBank/DDBJ whole genome shotgun (WGS) entry which is preliminary data.</text>
</comment>
<dbReference type="SMART" id="SM01130">
    <property type="entry name" value="DHDPS"/>
    <property type="match status" value="1"/>
</dbReference>
<dbReference type="PANTHER" id="PTHR12128">
    <property type="entry name" value="DIHYDRODIPICOLINATE SYNTHASE"/>
    <property type="match status" value="1"/>
</dbReference>
<dbReference type="Gene3D" id="3.20.20.70">
    <property type="entry name" value="Aldolase class I"/>
    <property type="match status" value="1"/>
</dbReference>
<proteinExistence type="predicted"/>
<accession>A0AAE0UFC3</accession>
<dbReference type="PROSITE" id="PS00665">
    <property type="entry name" value="DHDPS_1"/>
    <property type="match status" value="1"/>
</dbReference>
<feature type="compositionally biased region" description="Low complexity" evidence="3">
    <location>
        <begin position="86"/>
        <end position="98"/>
    </location>
</feature>
<dbReference type="SUPFAM" id="SSF51569">
    <property type="entry name" value="Aldolase"/>
    <property type="match status" value="1"/>
</dbReference>
<dbReference type="PRINTS" id="PR00146">
    <property type="entry name" value="DHPICSNTHASE"/>
</dbReference>
<dbReference type="InterPro" id="IPR013785">
    <property type="entry name" value="Aldolase_TIM"/>
</dbReference>
<dbReference type="Pfam" id="PF00701">
    <property type="entry name" value="DHDPS"/>
    <property type="match status" value="1"/>
</dbReference>
<dbReference type="InterPro" id="IPR002220">
    <property type="entry name" value="DapA-like"/>
</dbReference>
<dbReference type="InterPro" id="IPR020624">
    <property type="entry name" value="Schiff_base-form_aldolases_CS"/>
</dbReference>
<feature type="region of interest" description="Disordered" evidence="3">
    <location>
        <begin position="86"/>
        <end position="117"/>
    </location>
</feature>
<dbReference type="PANTHER" id="PTHR12128:SF68">
    <property type="entry name" value="DIHYDRODIPICOLINATE SYNTHETASE"/>
    <property type="match status" value="1"/>
</dbReference>
<reference evidence="4" key="2">
    <citation type="submission" date="2023-07" db="EMBL/GenBank/DDBJ databases">
        <authorList>
            <consortium name="Lawrence Berkeley National Laboratory"/>
            <person name="Haridas S."/>
            <person name="Hensen N."/>
            <person name="Bonometti L."/>
            <person name="Westerberg I."/>
            <person name="Brannstrom I.O."/>
            <person name="Guillou S."/>
            <person name="Cros-Aarteil S."/>
            <person name="Calhoun S."/>
            <person name="Kuo A."/>
            <person name="Mondo S."/>
            <person name="Pangilinan J."/>
            <person name="Riley R."/>
            <person name="LaButti K."/>
            <person name="Andreopoulos B."/>
            <person name="Lipzen A."/>
            <person name="Chen C."/>
            <person name="Yanf M."/>
            <person name="Daum C."/>
            <person name="Ng V."/>
            <person name="Clum A."/>
            <person name="Steindorff A."/>
            <person name="Ohm R."/>
            <person name="Martin F."/>
            <person name="Silar P."/>
            <person name="Natvig D."/>
            <person name="Lalanne C."/>
            <person name="Gautier V."/>
            <person name="Ament-velasquez S.L."/>
            <person name="Kruys A."/>
            <person name="Hutchinson M.I."/>
            <person name="Powell A.J."/>
            <person name="Barry K."/>
            <person name="Miller A.N."/>
            <person name="Grigoriev I.V."/>
            <person name="Debuchy R."/>
            <person name="Gladieux P."/>
            <person name="Thoren M.H."/>
            <person name="Johannesson H."/>
        </authorList>
    </citation>
    <scope>NUCLEOTIDE SEQUENCE</scope>
    <source>
        <strain evidence="4">FGSC 1904</strain>
    </source>
</reference>
<dbReference type="EMBL" id="JAUTDP010000002">
    <property type="protein sequence ID" value="KAK3401349.1"/>
    <property type="molecule type" value="Genomic_DNA"/>
</dbReference>
<evidence type="ECO:0000256" key="2">
    <source>
        <dbReference type="ARBA" id="ARBA00023270"/>
    </source>
</evidence>
<evidence type="ECO:0000313" key="4">
    <source>
        <dbReference type="EMBL" id="KAK3401349.1"/>
    </source>
</evidence>
<gene>
    <name evidence="4" type="ORF">B0T20DRAFT_466427</name>
</gene>
<keyword evidence="5" id="KW-1185">Reference proteome</keyword>
<evidence type="ECO:0000256" key="1">
    <source>
        <dbReference type="ARBA" id="ARBA00023239"/>
    </source>
</evidence>
<evidence type="ECO:0008006" key="6">
    <source>
        <dbReference type="Google" id="ProtNLM"/>
    </source>
</evidence>
<reference evidence="4" key="1">
    <citation type="journal article" date="2023" name="Mol. Phylogenet. Evol.">
        <title>Genome-scale phylogeny and comparative genomics of the fungal order Sordariales.</title>
        <authorList>
            <person name="Hensen N."/>
            <person name="Bonometti L."/>
            <person name="Westerberg I."/>
            <person name="Brannstrom I.O."/>
            <person name="Guillou S."/>
            <person name="Cros-Aarteil S."/>
            <person name="Calhoun S."/>
            <person name="Haridas S."/>
            <person name="Kuo A."/>
            <person name="Mondo S."/>
            <person name="Pangilinan J."/>
            <person name="Riley R."/>
            <person name="LaButti K."/>
            <person name="Andreopoulos B."/>
            <person name="Lipzen A."/>
            <person name="Chen C."/>
            <person name="Yan M."/>
            <person name="Daum C."/>
            <person name="Ng V."/>
            <person name="Clum A."/>
            <person name="Steindorff A."/>
            <person name="Ohm R.A."/>
            <person name="Martin F."/>
            <person name="Silar P."/>
            <person name="Natvig D.O."/>
            <person name="Lalanne C."/>
            <person name="Gautier V."/>
            <person name="Ament-Velasquez S.L."/>
            <person name="Kruys A."/>
            <person name="Hutchinson M.I."/>
            <person name="Powell A.J."/>
            <person name="Barry K."/>
            <person name="Miller A.N."/>
            <person name="Grigoriev I.V."/>
            <person name="Debuchy R."/>
            <person name="Gladieux P."/>
            <person name="Hiltunen Thoren M."/>
            <person name="Johannesson H."/>
        </authorList>
    </citation>
    <scope>NUCLEOTIDE SEQUENCE</scope>
    <source>
        <strain evidence="4">FGSC 1904</strain>
    </source>
</reference>